<dbReference type="Proteomes" id="UP000011750">
    <property type="component" value="Chromosome A02"/>
</dbReference>
<name>M4EYY9_BRACM</name>
<keyword evidence="3" id="KW-1185">Reference proteome</keyword>
<sequence length="340" mass="38308">MHEFVTSRSPFDDPSLGQTGRHMATQSDNELVVIWRPSFAADRLPYGHPIELCNQPVAICNRPVAIWRPVCVADLSPYGDRIEWSTGHHLAIGLYNRSVAARWCRQVVLTRLLRFWEALSIKKDGKFMGVDMLLIDGKLTLIQASINVHRLNSFRQTLRDEVSLSLLSHRPSREASICLSVFEGLLDEKLGATRVEPKVVVVTNINPKLVGGSLFLNETSGIHFCFDNSTSTSSSSNDTIWDGVRKIESIPLAELNSFGFNASLQDSRNTRVGPFHNALKILFKDISLEIFKIWQPSENMILIRWNFKGVSRVPWEASGGYQGTSPYKFIALLKFVIHLE</sequence>
<accession>M4EYY9</accession>
<reference evidence="2 3" key="2">
    <citation type="journal article" date="2018" name="Hortic Res">
        <title>Improved Brassica rapa reference genome by single-molecule sequencing and chromosome conformation capture technologies.</title>
        <authorList>
            <person name="Zhang L."/>
            <person name="Cai X."/>
            <person name="Wu J."/>
            <person name="Liu M."/>
            <person name="Grob S."/>
            <person name="Cheng F."/>
            <person name="Liang J."/>
            <person name="Cai C."/>
            <person name="Liu Z."/>
            <person name="Liu B."/>
            <person name="Wang F."/>
            <person name="Li S."/>
            <person name="Liu F."/>
            <person name="Li X."/>
            <person name="Cheng L."/>
            <person name="Yang W."/>
            <person name="Li M.H."/>
            <person name="Grossniklaus U."/>
            <person name="Zheng H."/>
            <person name="Wang X."/>
        </authorList>
    </citation>
    <scope>NUCLEOTIDE SEQUENCE [LARGE SCALE GENOMIC DNA]</scope>
    <source>
        <strain evidence="2 3">cv. Chiifu-401-42</strain>
    </source>
</reference>
<dbReference type="PANTHER" id="PTHR31094">
    <property type="entry name" value="RIKEN CDNA 2310061I04 GENE"/>
    <property type="match status" value="1"/>
</dbReference>
<dbReference type="PANTHER" id="PTHR31094:SF8">
    <property type="entry name" value="T8K14.7 PROTEIN"/>
    <property type="match status" value="1"/>
</dbReference>
<dbReference type="InterPro" id="IPR018790">
    <property type="entry name" value="DUF2358"/>
</dbReference>
<feature type="region of interest" description="Disordered" evidence="1">
    <location>
        <begin position="1"/>
        <end position="20"/>
    </location>
</feature>
<evidence type="ECO:0000313" key="2">
    <source>
        <dbReference type="EnsemblPlants" id="Bra034032.1-P"/>
    </source>
</evidence>
<dbReference type="Gramene" id="Bra034032.1">
    <property type="protein sequence ID" value="Bra034032.1-P"/>
    <property type="gene ID" value="Bra034032"/>
</dbReference>
<dbReference type="EnsemblPlants" id="Bra034032.1">
    <property type="protein sequence ID" value="Bra034032.1-P"/>
    <property type="gene ID" value="Bra034032"/>
</dbReference>
<dbReference type="HOGENOM" id="CLU_817238_0_0_1"/>
<evidence type="ECO:0000256" key="1">
    <source>
        <dbReference type="SAM" id="MobiDB-lite"/>
    </source>
</evidence>
<protein>
    <submittedName>
        <fullName evidence="2">Uncharacterized protein</fullName>
    </submittedName>
</protein>
<dbReference type="AlphaFoldDB" id="M4EYY9"/>
<evidence type="ECO:0000313" key="3">
    <source>
        <dbReference type="Proteomes" id="UP000011750"/>
    </source>
</evidence>
<proteinExistence type="predicted"/>
<reference evidence="2" key="3">
    <citation type="submission" date="2023-03" db="UniProtKB">
        <authorList>
            <consortium name="EnsemblPlants"/>
        </authorList>
    </citation>
    <scope>IDENTIFICATION</scope>
    <source>
        <strain evidence="2">cv. Chiifu-401-42</strain>
    </source>
</reference>
<dbReference type="Pfam" id="PF10184">
    <property type="entry name" value="DUF2358"/>
    <property type="match status" value="1"/>
</dbReference>
<dbReference type="STRING" id="51351.M4EYY9"/>
<dbReference type="InParanoid" id="M4EYY9"/>
<reference evidence="2 3" key="1">
    <citation type="journal article" date="2011" name="Nat. Genet.">
        <title>The genome of the mesopolyploid crop species Brassica rapa.</title>
        <authorList>
            <consortium name="Brassica rapa Genome Sequencing Project Consortium"/>
            <person name="Wang X."/>
            <person name="Wang H."/>
            <person name="Wang J."/>
            <person name="Sun R."/>
            <person name="Wu J."/>
            <person name="Liu S."/>
            <person name="Bai Y."/>
            <person name="Mun J.H."/>
            <person name="Bancroft I."/>
            <person name="Cheng F."/>
            <person name="Huang S."/>
            <person name="Li X."/>
            <person name="Hua W."/>
            <person name="Wang J."/>
            <person name="Wang X."/>
            <person name="Freeling M."/>
            <person name="Pires J.C."/>
            <person name="Paterson A.H."/>
            <person name="Chalhoub B."/>
            <person name="Wang B."/>
            <person name="Hayward A."/>
            <person name="Sharpe A.G."/>
            <person name="Park B.S."/>
            <person name="Weisshaar B."/>
            <person name="Liu B."/>
            <person name="Li B."/>
            <person name="Liu B."/>
            <person name="Tong C."/>
            <person name="Song C."/>
            <person name="Duran C."/>
            <person name="Peng C."/>
            <person name="Geng C."/>
            <person name="Koh C."/>
            <person name="Lin C."/>
            <person name="Edwards D."/>
            <person name="Mu D."/>
            <person name="Shen D."/>
            <person name="Soumpourou E."/>
            <person name="Li F."/>
            <person name="Fraser F."/>
            <person name="Conant G."/>
            <person name="Lassalle G."/>
            <person name="King G.J."/>
            <person name="Bonnema G."/>
            <person name="Tang H."/>
            <person name="Wang H."/>
            <person name="Belcram H."/>
            <person name="Zhou H."/>
            <person name="Hirakawa H."/>
            <person name="Abe H."/>
            <person name="Guo H."/>
            <person name="Wang H."/>
            <person name="Jin H."/>
            <person name="Parkin I.A."/>
            <person name="Batley J."/>
            <person name="Kim J.S."/>
            <person name="Just J."/>
            <person name="Li J."/>
            <person name="Xu J."/>
            <person name="Deng J."/>
            <person name="Kim J.A."/>
            <person name="Li J."/>
            <person name="Yu J."/>
            <person name="Meng J."/>
            <person name="Wang J."/>
            <person name="Min J."/>
            <person name="Poulain J."/>
            <person name="Wang J."/>
            <person name="Hatakeyama K."/>
            <person name="Wu K."/>
            <person name="Wang L."/>
            <person name="Fang L."/>
            <person name="Trick M."/>
            <person name="Links M.G."/>
            <person name="Zhao M."/>
            <person name="Jin M."/>
            <person name="Ramchiary N."/>
            <person name="Drou N."/>
            <person name="Berkman P.J."/>
            <person name="Cai Q."/>
            <person name="Huang Q."/>
            <person name="Li R."/>
            <person name="Tabata S."/>
            <person name="Cheng S."/>
            <person name="Zhang S."/>
            <person name="Zhang S."/>
            <person name="Huang S."/>
            <person name="Sato S."/>
            <person name="Sun S."/>
            <person name="Kwon S.J."/>
            <person name="Choi S.R."/>
            <person name="Lee T.H."/>
            <person name="Fan W."/>
            <person name="Zhao X."/>
            <person name="Tan X."/>
            <person name="Xu X."/>
            <person name="Wang Y."/>
            <person name="Qiu Y."/>
            <person name="Yin Y."/>
            <person name="Li Y."/>
            <person name="Du Y."/>
            <person name="Liao Y."/>
            <person name="Lim Y."/>
            <person name="Narusaka Y."/>
            <person name="Wang Y."/>
            <person name="Wang Z."/>
            <person name="Li Z."/>
            <person name="Wang Z."/>
            <person name="Xiong Z."/>
            <person name="Zhang Z."/>
        </authorList>
    </citation>
    <scope>NUCLEOTIDE SEQUENCE [LARGE SCALE GENOMIC DNA]</scope>
    <source>
        <strain evidence="2 3">cv. Chiifu-401-42</strain>
    </source>
</reference>
<organism evidence="2 3">
    <name type="scientific">Brassica campestris</name>
    <name type="common">Field mustard</name>
    <dbReference type="NCBI Taxonomy" id="3711"/>
    <lineage>
        <taxon>Eukaryota</taxon>
        <taxon>Viridiplantae</taxon>
        <taxon>Streptophyta</taxon>
        <taxon>Embryophyta</taxon>
        <taxon>Tracheophyta</taxon>
        <taxon>Spermatophyta</taxon>
        <taxon>Magnoliopsida</taxon>
        <taxon>eudicotyledons</taxon>
        <taxon>Gunneridae</taxon>
        <taxon>Pentapetalae</taxon>
        <taxon>rosids</taxon>
        <taxon>malvids</taxon>
        <taxon>Brassicales</taxon>
        <taxon>Brassicaceae</taxon>
        <taxon>Brassiceae</taxon>
        <taxon>Brassica</taxon>
    </lineage>
</organism>